<evidence type="ECO:0008006" key="3">
    <source>
        <dbReference type="Google" id="ProtNLM"/>
    </source>
</evidence>
<dbReference type="GeneID" id="25990911"/>
<dbReference type="RefSeq" id="XP_014183110.1">
    <property type="nucleotide sequence ID" value="XM_014327635.1"/>
</dbReference>
<accession>J6F7V1</accession>
<dbReference type="Proteomes" id="UP000002748">
    <property type="component" value="Unassembled WGS sequence"/>
</dbReference>
<name>J6F7V1_TRIAS</name>
<dbReference type="VEuPathDB" id="FungiDB:A1Q1_07399"/>
<evidence type="ECO:0000313" key="1">
    <source>
        <dbReference type="EMBL" id="EJT51427.1"/>
    </source>
</evidence>
<evidence type="ECO:0000313" key="2">
    <source>
        <dbReference type="Proteomes" id="UP000002748"/>
    </source>
</evidence>
<reference evidence="1 2" key="1">
    <citation type="journal article" date="2012" name="Eukaryot. Cell">
        <title>Draft genome sequence of CBS 2479, the standard type strain of Trichosporon asahii.</title>
        <authorList>
            <person name="Yang R.Y."/>
            <person name="Li H.T."/>
            <person name="Zhu H."/>
            <person name="Zhou G.P."/>
            <person name="Wang M."/>
            <person name="Wang L."/>
        </authorList>
    </citation>
    <scope>NUCLEOTIDE SEQUENCE [LARGE SCALE GENOMIC DNA]</scope>
    <source>
        <strain evidence="2">ATCC 90039 / CBS 2479 / JCM 2466 / KCTC 7840 / NCYC 2677 / UAMH 7654</strain>
    </source>
</reference>
<protein>
    <recommendedName>
        <fullName evidence="3">F-box domain-containing protein</fullName>
    </recommendedName>
</protein>
<dbReference type="AlphaFoldDB" id="J6F7V1"/>
<dbReference type="HOGENOM" id="CLU_797372_0_0_1"/>
<sequence length="344" mass="39480">MFSDLPSNSSPSSPPSSDVSLIIDHRYFPHIVDLIFDFAPLDSLYALSRVCSDWRGRVASQFEHLAGFRYKRSDLYYTFYCPSSKKYPDKPDLDGNDELKLFQYCRILDIDDSDPVRPHALGKLQRELIPWIDIVRFRRLKDPDDQPKILPNVRRIVFSDPMLPRSAILSAATEKLVVNLSSISKYKFREMVLSAQLREVVLIVNARPCIKQHKRQPHCPDTLRCLETIIDAIDTEVPITLVGADQLPISFFHPVYAICGNKLYEYGQHVPNVCLKTLAEYKAEIGEKEFAIESGQDCALREEGDDLRVYTAKLVISRYGQHGVRYQYSAKQKTRSELPVKTKH</sequence>
<proteinExistence type="predicted"/>
<dbReference type="EMBL" id="ALBS01000057">
    <property type="protein sequence ID" value="EJT51427.1"/>
    <property type="molecule type" value="Genomic_DNA"/>
</dbReference>
<dbReference type="KEGG" id="tasa:A1Q1_07399"/>
<comment type="caution">
    <text evidence="1">The sequence shown here is derived from an EMBL/GenBank/DDBJ whole genome shotgun (WGS) entry which is preliminary data.</text>
</comment>
<gene>
    <name evidence="1" type="ORF">A1Q1_07399</name>
</gene>
<organism evidence="1 2">
    <name type="scientific">Trichosporon asahii var. asahii (strain ATCC 90039 / CBS 2479 / JCM 2466 / KCTC 7840 / NBRC 103889/ NCYC 2677 / UAMH 7654)</name>
    <name type="common">Yeast</name>
    <dbReference type="NCBI Taxonomy" id="1186058"/>
    <lineage>
        <taxon>Eukaryota</taxon>
        <taxon>Fungi</taxon>
        <taxon>Dikarya</taxon>
        <taxon>Basidiomycota</taxon>
        <taxon>Agaricomycotina</taxon>
        <taxon>Tremellomycetes</taxon>
        <taxon>Trichosporonales</taxon>
        <taxon>Trichosporonaceae</taxon>
        <taxon>Trichosporon</taxon>
    </lineage>
</organism>